<gene>
    <name evidence="2" type="ORF">BLA24064_05392</name>
</gene>
<feature type="region of interest" description="Disordered" evidence="1">
    <location>
        <begin position="165"/>
        <end position="223"/>
    </location>
</feature>
<dbReference type="Proteomes" id="UP000494222">
    <property type="component" value="Unassembled WGS sequence"/>
</dbReference>
<sequence length="265" mass="28565">MRRSGAASRCARRVRLPLRGQHRLARLRCRQAPCFPFNCARRSGAREHQNACECRRRRAQRQGGGPRALAGAHRGRLFGPDARSVRSDCSAIASCNASAVSGSLPLYPEVRDTSPARGSTAPRAVHAVLSYAPRSVLAPALRRAQLNGKQEADARPACAVPATVRRPRNALSRTRPCRPRCHCPTASGGKAAAWQAASPDTGRRKGRAPRSPNARSAGDGLRAHVSRVRTGLVRSAMHRLPAGRLRAARLPLPPSSTRFAPCCPR</sequence>
<evidence type="ECO:0000313" key="2">
    <source>
        <dbReference type="EMBL" id="VWC12939.1"/>
    </source>
</evidence>
<dbReference type="AlphaFoldDB" id="A0A6P2Q084"/>
<accession>A0A6P2Q084</accession>
<evidence type="ECO:0000313" key="3">
    <source>
        <dbReference type="Proteomes" id="UP000494222"/>
    </source>
</evidence>
<evidence type="ECO:0000256" key="1">
    <source>
        <dbReference type="SAM" id="MobiDB-lite"/>
    </source>
</evidence>
<feature type="compositionally biased region" description="Low complexity" evidence="1">
    <location>
        <begin position="182"/>
        <end position="198"/>
    </location>
</feature>
<dbReference type="EMBL" id="CABVPL010000054">
    <property type="protein sequence ID" value="VWC12939.1"/>
    <property type="molecule type" value="Genomic_DNA"/>
</dbReference>
<name>A0A6P2Q084_9BURK</name>
<protein>
    <submittedName>
        <fullName evidence="2">Uncharacterized protein</fullName>
    </submittedName>
</protein>
<proteinExistence type="predicted"/>
<reference evidence="2 3" key="1">
    <citation type="submission" date="2019-09" db="EMBL/GenBank/DDBJ databases">
        <authorList>
            <person name="Depoorter E."/>
        </authorList>
    </citation>
    <scope>NUCLEOTIDE SEQUENCE [LARGE SCALE GENOMIC DNA]</scope>
    <source>
        <strain evidence="2">LMG 24064</strain>
    </source>
</reference>
<organism evidence="2 3">
    <name type="scientific">Burkholderia latens</name>
    <dbReference type="NCBI Taxonomy" id="488446"/>
    <lineage>
        <taxon>Bacteria</taxon>
        <taxon>Pseudomonadati</taxon>
        <taxon>Pseudomonadota</taxon>
        <taxon>Betaproteobacteria</taxon>
        <taxon>Burkholderiales</taxon>
        <taxon>Burkholderiaceae</taxon>
        <taxon>Burkholderia</taxon>
        <taxon>Burkholderia cepacia complex</taxon>
    </lineage>
</organism>